<reference evidence="14" key="1">
    <citation type="submission" date="2024-07" db="EMBL/GenBank/DDBJ databases">
        <title>Halotolerant mesophilic bacterium Ornithinibacillus sp. 4-3, sp. nov., isolated from soil.</title>
        <authorList>
            <person name="Sidarenka A.V."/>
            <person name="Guliayeva D.E."/>
            <person name="Leanovich S.I."/>
            <person name="Hileuskaya K.S."/>
            <person name="Akhremchuk A.E."/>
            <person name="Sikolenko M.A."/>
            <person name="Valentovich L.N."/>
        </authorList>
    </citation>
    <scope>NUCLEOTIDE SEQUENCE</scope>
    <source>
        <strain evidence="14">4-3</strain>
    </source>
</reference>
<comment type="catalytic activity">
    <reaction evidence="1">
        <text>4-hydroxy-4-methyl-2-oxoglutarate = 2 pyruvate</text>
        <dbReference type="Rhea" id="RHEA:22748"/>
        <dbReference type="ChEBI" id="CHEBI:15361"/>
        <dbReference type="ChEBI" id="CHEBI:58276"/>
        <dbReference type="EC" id="4.1.3.17"/>
    </reaction>
</comment>
<dbReference type="EMBL" id="CP162599">
    <property type="protein sequence ID" value="XDK32600.1"/>
    <property type="molecule type" value="Genomic_DNA"/>
</dbReference>
<comment type="cofactor">
    <cofactor evidence="13">
        <name>Mg(2+)</name>
        <dbReference type="ChEBI" id="CHEBI:18420"/>
    </cofactor>
</comment>
<keyword evidence="13" id="KW-0460">Magnesium</keyword>
<dbReference type="GO" id="GO:0008948">
    <property type="term" value="F:oxaloacetate decarboxylase activity"/>
    <property type="evidence" value="ECO:0007669"/>
    <property type="project" value="UniProtKB-EC"/>
</dbReference>
<comment type="function">
    <text evidence="8">Catalyzes the aldol cleavage of 4-hydroxy-4-methyl-2-oxoglutarate (HMG) into 2 molecules of pyruvate. Also contains a secondary oxaloacetate (OAA) decarboxylase activity due to the common pyruvate enolate transition state formed following C-C bond cleavage in the retro-aldol and decarboxylation reactions.</text>
</comment>
<dbReference type="RefSeq" id="WP_368653288.1">
    <property type="nucleotide sequence ID" value="NZ_CP162599.1"/>
</dbReference>
<evidence type="ECO:0000256" key="6">
    <source>
        <dbReference type="ARBA" id="ARBA00012947"/>
    </source>
</evidence>
<dbReference type="PANTHER" id="PTHR33254">
    <property type="entry name" value="4-HYDROXY-4-METHYL-2-OXOGLUTARATE ALDOLASE 3-RELATED"/>
    <property type="match status" value="1"/>
</dbReference>
<evidence type="ECO:0000256" key="2">
    <source>
        <dbReference type="ARBA" id="ARBA00001968"/>
    </source>
</evidence>
<evidence type="ECO:0000256" key="11">
    <source>
        <dbReference type="ARBA" id="ARBA00032305"/>
    </source>
</evidence>
<dbReference type="PANTHER" id="PTHR33254:SF4">
    <property type="entry name" value="4-HYDROXY-4-METHYL-2-OXOGLUTARATE ALDOLASE 3-RELATED"/>
    <property type="match status" value="1"/>
</dbReference>
<evidence type="ECO:0000256" key="5">
    <source>
        <dbReference type="ARBA" id="ARBA00012213"/>
    </source>
</evidence>
<evidence type="ECO:0000256" key="12">
    <source>
        <dbReference type="ARBA" id="ARBA00047973"/>
    </source>
</evidence>
<comment type="cofactor">
    <cofactor evidence="2">
        <name>a divalent metal cation</name>
        <dbReference type="ChEBI" id="CHEBI:60240"/>
    </cofactor>
</comment>
<evidence type="ECO:0000256" key="7">
    <source>
        <dbReference type="ARBA" id="ARBA00016549"/>
    </source>
</evidence>
<dbReference type="EC" id="4.1.1.112" evidence="6"/>
<dbReference type="Pfam" id="PF03737">
    <property type="entry name" value="RraA-like"/>
    <property type="match status" value="1"/>
</dbReference>
<dbReference type="GO" id="GO:0046872">
    <property type="term" value="F:metal ion binding"/>
    <property type="evidence" value="ECO:0007669"/>
    <property type="project" value="UniProtKB-KW"/>
</dbReference>
<evidence type="ECO:0000256" key="1">
    <source>
        <dbReference type="ARBA" id="ARBA00001342"/>
    </source>
</evidence>
<feature type="binding site" evidence="13">
    <location>
        <begin position="76"/>
        <end position="79"/>
    </location>
    <ligand>
        <name>substrate</name>
    </ligand>
</feature>
<comment type="similarity">
    <text evidence="3">Belongs to the class II aldolase/RraA-like family.</text>
</comment>
<name>A0AB39HQP2_9BACI</name>
<evidence type="ECO:0000256" key="3">
    <source>
        <dbReference type="ARBA" id="ARBA00008621"/>
    </source>
</evidence>
<dbReference type="GO" id="GO:0047443">
    <property type="term" value="F:4-hydroxy-4-methyl-2-oxoglutarate aldolase activity"/>
    <property type="evidence" value="ECO:0007669"/>
    <property type="project" value="UniProtKB-EC"/>
</dbReference>
<organism evidence="14">
    <name type="scientific">Ornithinibacillus sp. 4-3</name>
    <dbReference type="NCBI Taxonomy" id="3231488"/>
    <lineage>
        <taxon>Bacteria</taxon>
        <taxon>Bacillati</taxon>
        <taxon>Bacillota</taxon>
        <taxon>Bacilli</taxon>
        <taxon>Bacillales</taxon>
        <taxon>Bacillaceae</taxon>
        <taxon>Ornithinibacillus</taxon>
    </lineage>
</organism>
<protein>
    <recommendedName>
        <fullName evidence="7">Putative 4-hydroxy-4-methyl-2-oxoglutarate aldolase</fullName>
        <ecNumber evidence="6">4.1.1.112</ecNumber>
        <ecNumber evidence="5">4.1.3.17</ecNumber>
    </recommendedName>
    <alternativeName>
        <fullName evidence="11">Oxaloacetate decarboxylase</fullName>
    </alternativeName>
    <alternativeName>
        <fullName evidence="9">Regulator of ribonuclease activity homolog</fullName>
    </alternativeName>
    <alternativeName>
        <fullName evidence="10">RraA-like protein</fullName>
    </alternativeName>
</protein>
<comment type="catalytic activity">
    <reaction evidence="12">
        <text>oxaloacetate + H(+) = pyruvate + CO2</text>
        <dbReference type="Rhea" id="RHEA:15641"/>
        <dbReference type="ChEBI" id="CHEBI:15361"/>
        <dbReference type="ChEBI" id="CHEBI:15378"/>
        <dbReference type="ChEBI" id="CHEBI:16452"/>
        <dbReference type="ChEBI" id="CHEBI:16526"/>
        <dbReference type="EC" id="4.1.1.112"/>
    </reaction>
</comment>
<dbReference type="InterPro" id="IPR005493">
    <property type="entry name" value="RraA/RraA-like"/>
</dbReference>
<evidence type="ECO:0000313" key="14">
    <source>
        <dbReference type="EMBL" id="XDK32600.1"/>
    </source>
</evidence>
<evidence type="ECO:0000256" key="4">
    <source>
        <dbReference type="ARBA" id="ARBA00011233"/>
    </source>
</evidence>
<keyword evidence="13" id="KW-0479">Metal-binding</keyword>
<sequence>MKFRSSTTVNDALQQTTTMDAGIKPVFEGIQLIGPAYPVTCHPGGIITCHKALQEVPEGSILVINGFGDAHGAVWGGLMSIEAIEKGVKGVVVDGAVRDVATIKSLDFPVFSRHVTPRVGKVKIMGDMGDSTVCGGVKVCKGDLIIGDDDGVVVIPKHKIEEIFQLADAIDKKEEEIAKKVREGSSIGELLNLF</sequence>
<feature type="binding site" evidence="13">
    <location>
        <position position="98"/>
    </location>
    <ligand>
        <name>substrate</name>
    </ligand>
</feature>
<evidence type="ECO:0000256" key="13">
    <source>
        <dbReference type="PIRSR" id="PIRSR605493-1"/>
    </source>
</evidence>
<proteinExistence type="inferred from homology"/>
<evidence type="ECO:0000256" key="8">
    <source>
        <dbReference type="ARBA" id="ARBA00025046"/>
    </source>
</evidence>
<evidence type="ECO:0000256" key="10">
    <source>
        <dbReference type="ARBA" id="ARBA00030169"/>
    </source>
</evidence>
<accession>A0AB39HQP2</accession>
<evidence type="ECO:0000256" key="9">
    <source>
        <dbReference type="ARBA" id="ARBA00029596"/>
    </source>
</evidence>
<dbReference type="EC" id="4.1.3.17" evidence="5"/>
<dbReference type="Gene3D" id="3.50.30.40">
    <property type="entry name" value="Ribonuclease E inhibitor RraA/RraA-like"/>
    <property type="match status" value="1"/>
</dbReference>
<gene>
    <name evidence="14" type="ORF">AB4Y30_16580</name>
</gene>
<comment type="subunit">
    <text evidence="4">Homotrimer.</text>
</comment>
<dbReference type="InterPro" id="IPR036704">
    <property type="entry name" value="RraA/RraA-like_sf"/>
</dbReference>
<dbReference type="AlphaFoldDB" id="A0AB39HQP2"/>
<feature type="binding site" evidence="13">
    <location>
        <position position="99"/>
    </location>
    <ligand>
        <name>Mg(2+)</name>
        <dbReference type="ChEBI" id="CHEBI:18420"/>
    </ligand>
</feature>
<dbReference type="CDD" id="cd16841">
    <property type="entry name" value="RraA_family"/>
    <property type="match status" value="1"/>
</dbReference>
<dbReference type="SUPFAM" id="SSF89562">
    <property type="entry name" value="RraA-like"/>
    <property type="match status" value="1"/>
</dbReference>